<reference evidence="1 2" key="1">
    <citation type="journal article" date="2015" name="Genome Biol.">
        <title>Comparative genomics of Steinernema reveals deeply conserved gene regulatory networks.</title>
        <authorList>
            <person name="Dillman A.R."/>
            <person name="Macchietto M."/>
            <person name="Porter C.F."/>
            <person name="Rogers A."/>
            <person name="Williams B."/>
            <person name="Antoshechkin I."/>
            <person name="Lee M.M."/>
            <person name="Goodwin Z."/>
            <person name="Lu X."/>
            <person name="Lewis E.E."/>
            <person name="Goodrich-Blair H."/>
            <person name="Stock S.P."/>
            <person name="Adams B.J."/>
            <person name="Sternberg P.W."/>
            <person name="Mortazavi A."/>
        </authorList>
    </citation>
    <scope>NUCLEOTIDE SEQUENCE [LARGE SCALE GENOMIC DNA]</scope>
    <source>
        <strain evidence="1 2">ALL</strain>
    </source>
</reference>
<dbReference type="EMBL" id="AZBU02000004">
    <property type="protein sequence ID" value="TKR82444.1"/>
    <property type="molecule type" value="Genomic_DNA"/>
</dbReference>
<accession>A0A4U5NHT1</accession>
<reference evidence="1 2" key="2">
    <citation type="journal article" date="2019" name="G3 (Bethesda)">
        <title>Hybrid Assembly of the Genome of the Entomopathogenic Nematode Steinernema carpocapsae Identifies the X-Chromosome.</title>
        <authorList>
            <person name="Serra L."/>
            <person name="Macchietto M."/>
            <person name="Macias-Munoz A."/>
            <person name="McGill C.J."/>
            <person name="Rodriguez I.M."/>
            <person name="Rodriguez B."/>
            <person name="Murad R."/>
            <person name="Mortazavi A."/>
        </authorList>
    </citation>
    <scope>NUCLEOTIDE SEQUENCE [LARGE SCALE GENOMIC DNA]</scope>
    <source>
        <strain evidence="1 2">ALL</strain>
    </source>
</reference>
<comment type="caution">
    <text evidence="1">The sequence shown here is derived from an EMBL/GenBank/DDBJ whole genome shotgun (WGS) entry which is preliminary data.</text>
</comment>
<dbReference type="Proteomes" id="UP000298663">
    <property type="component" value="Unassembled WGS sequence"/>
</dbReference>
<keyword evidence="2" id="KW-1185">Reference proteome</keyword>
<name>A0A4U5NHT1_STECR</name>
<evidence type="ECO:0000313" key="1">
    <source>
        <dbReference type="EMBL" id="TKR82444.1"/>
    </source>
</evidence>
<gene>
    <name evidence="1" type="ORF">L596_016168</name>
</gene>
<dbReference type="AlphaFoldDB" id="A0A4U5NHT1"/>
<organism evidence="1 2">
    <name type="scientific">Steinernema carpocapsae</name>
    <name type="common">Entomopathogenic nematode</name>
    <dbReference type="NCBI Taxonomy" id="34508"/>
    <lineage>
        <taxon>Eukaryota</taxon>
        <taxon>Metazoa</taxon>
        <taxon>Ecdysozoa</taxon>
        <taxon>Nematoda</taxon>
        <taxon>Chromadorea</taxon>
        <taxon>Rhabditida</taxon>
        <taxon>Tylenchina</taxon>
        <taxon>Panagrolaimomorpha</taxon>
        <taxon>Strongyloidoidea</taxon>
        <taxon>Steinernematidae</taxon>
        <taxon>Steinernema</taxon>
    </lineage>
</organism>
<proteinExistence type="predicted"/>
<evidence type="ECO:0000313" key="2">
    <source>
        <dbReference type="Proteomes" id="UP000298663"/>
    </source>
</evidence>
<sequence length="249" mass="28979">MAGVQLRIDPKQNRFFIGEFLGQKKVRMEELRQFSSLSFPTTLVIQSTEPPKKRFSWLRKVFQKKEKPIDIHELLFLPICSRIKELWVLEPYSELDKTLKHCVLIRNTYSFTFEAFSAQICDFLIVHKHVKYLTLNSIRAPGLATVIKSNPDLELLTIRSTLLPVDVVSFVEILFLTDHNPCCIDLLKCPNTREISSLLDTKGFKMESMFDSMDNTTIKATHSMFPDYFVEIGFRRTVTISALRHIREM</sequence>
<protein>
    <submittedName>
        <fullName evidence="1">Uncharacterized protein</fullName>
    </submittedName>
</protein>
<dbReference type="OrthoDB" id="10419704at2759"/>